<feature type="transmembrane region" description="Helical" evidence="1">
    <location>
        <begin position="66"/>
        <end position="84"/>
    </location>
</feature>
<feature type="transmembrane region" description="Helical" evidence="1">
    <location>
        <begin position="115"/>
        <end position="132"/>
    </location>
</feature>
<keyword evidence="4" id="KW-1185">Reference proteome</keyword>
<evidence type="ECO:0000313" key="4">
    <source>
        <dbReference type="Proteomes" id="UP000446768"/>
    </source>
</evidence>
<feature type="domain" description="Zinc-ribbon" evidence="2">
    <location>
        <begin position="3"/>
        <end position="24"/>
    </location>
</feature>
<evidence type="ECO:0000259" key="2">
    <source>
        <dbReference type="Pfam" id="PF13240"/>
    </source>
</evidence>
<keyword evidence="1" id="KW-0812">Transmembrane</keyword>
<protein>
    <submittedName>
        <fullName evidence="3">DUF2628 domain-containing protein</fullName>
    </submittedName>
</protein>
<dbReference type="Pfam" id="PF10947">
    <property type="entry name" value="DUF2628"/>
    <property type="match status" value="1"/>
</dbReference>
<dbReference type="InterPro" id="IPR026870">
    <property type="entry name" value="Zinc_ribbon_dom"/>
</dbReference>
<gene>
    <name evidence="3" type="ORF">GJ700_15145</name>
</gene>
<sequence length="151" mass="16298">MPFCQHCGSQASDTTDFCYNCGADVTAATLALPAISDAWRTRFALLHKAGGAAMPQSIALTLSERAVVRFNLPAFVLGPVYYIAMGMWKKGVTLALLSWVLVLLARLLLDALGLAHGGLAAMAFLIPPLLYATRANIDYFTRVVLHDDGWV</sequence>
<dbReference type="AlphaFoldDB" id="A0A7X2INC2"/>
<organism evidence="3 4">
    <name type="scientific">Pseudoduganella rivuli</name>
    <dbReference type="NCBI Taxonomy" id="2666085"/>
    <lineage>
        <taxon>Bacteria</taxon>
        <taxon>Pseudomonadati</taxon>
        <taxon>Pseudomonadota</taxon>
        <taxon>Betaproteobacteria</taxon>
        <taxon>Burkholderiales</taxon>
        <taxon>Oxalobacteraceae</taxon>
        <taxon>Telluria group</taxon>
        <taxon>Pseudoduganella</taxon>
    </lineage>
</organism>
<dbReference type="Proteomes" id="UP000446768">
    <property type="component" value="Unassembled WGS sequence"/>
</dbReference>
<accession>A0A7X2INC2</accession>
<comment type="caution">
    <text evidence="3">The sequence shown here is derived from an EMBL/GenBank/DDBJ whole genome shotgun (WGS) entry which is preliminary data.</text>
</comment>
<dbReference type="RefSeq" id="WP_154375257.1">
    <property type="nucleotide sequence ID" value="NZ_WKJJ01000009.1"/>
</dbReference>
<dbReference type="EMBL" id="WKJJ01000009">
    <property type="protein sequence ID" value="MRV73045.1"/>
    <property type="molecule type" value="Genomic_DNA"/>
</dbReference>
<evidence type="ECO:0000313" key="3">
    <source>
        <dbReference type="EMBL" id="MRV73045.1"/>
    </source>
</evidence>
<name>A0A7X2INC2_9BURK</name>
<proteinExistence type="predicted"/>
<dbReference type="InterPro" id="IPR024399">
    <property type="entry name" value="DUF2628"/>
</dbReference>
<keyword evidence="1" id="KW-0472">Membrane</keyword>
<evidence type="ECO:0000256" key="1">
    <source>
        <dbReference type="SAM" id="Phobius"/>
    </source>
</evidence>
<reference evidence="3 4" key="1">
    <citation type="submission" date="2019-11" db="EMBL/GenBank/DDBJ databases">
        <title>Novel species isolated from a subtropical stream in China.</title>
        <authorList>
            <person name="Lu H."/>
        </authorList>
    </citation>
    <scope>NUCLEOTIDE SEQUENCE [LARGE SCALE GENOMIC DNA]</scope>
    <source>
        <strain evidence="3 4">FT92W</strain>
    </source>
</reference>
<dbReference type="Pfam" id="PF13240">
    <property type="entry name" value="Zn_Ribbon_1"/>
    <property type="match status" value="1"/>
</dbReference>
<keyword evidence="1" id="KW-1133">Transmembrane helix</keyword>